<keyword evidence="5" id="KW-1185">Reference proteome</keyword>
<comment type="similarity">
    <text evidence="1">Belongs to the DNase II family.</text>
</comment>
<dbReference type="CDD" id="cd09120">
    <property type="entry name" value="PLDc_DNaseII_1"/>
    <property type="match status" value="1"/>
</dbReference>
<dbReference type="CDD" id="cd09121">
    <property type="entry name" value="PLDc_DNaseII_2"/>
    <property type="match status" value="1"/>
</dbReference>
<feature type="chain" id="PRO_5043764997" description="Plancitoxin-1" evidence="3">
    <location>
        <begin position="22"/>
        <end position="368"/>
    </location>
</feature>
<organism evidence="4 5">
    <name type="scientific">Megalurothrips usitatus</name>
    <name type="common">bean blossom thrips</name>
    <dbReference type="NCBI Taxonomy" id="439358"/>
    <lineage>
        <taxon>Eukaryota</taxon>
        <taxon>Metazoa</taxon>
        <taxon>Ecdysozoa</taxon>
        <taxon>Arthropoda</taxon>
        <taxon>Hexapoda</taxon>
        <taxon>Insecta</taxon>
        <taxon>Pterygota</taxon>
        <taxon>Neoptera</taxon>
        <taxon>Paraneoptera</taxon>
        <taxon>Thysanoptera</taxon>
        <taxon>Terebrantia</taxon>
        <taxon>Thripoidea</taxon>
        <taxon>Thripidae</taxon>
        <taxon>Megalurothrips</taxon>
    </lineage>
</organism>
<evidence type="ECO:0000313" key="4">
    <source>
        <dbReference type="EMBL" id="KAJ1524451.1"/>
    </source>
</evidence>
<evidence type="ECO:0000313" key="5">
    <source>
        <dbReference type="Proteomes" id="UP001075354"/>
    </source>
</evidence>
<reference evidence="4" key="1">
    <citation type="submission" date="2022-12" db="EMBL/GenBank/DDBJ databases">
        <title>Chromosome-level genome assembly of the bean flower thrips Megalurothrips usitatus.</title>
        <authorList>
            <person name="Ma L."/>
            <person name="Liu Q."/>
            <person name="Li H."/>
            <person name="Cai W."/>
        </authorList>
    </citation>
    <scope>NUCLEOTIDE SEQUENCE</scope>
    <source>
        <strain evidence="4">Cailab_2022a</strain>
    </source>
</reference>
<dbReference type="InterPro" id="IPR004947">
    <property type="entry name" value="DNase_II"/>
</dbReference>
<protein>
    <recommendedName>
        <fullName evidence="6">Plancitoxin-1</fullName>
    </recommendedName>
</protein>
<dbReference type="PANTHER" id="PTHR10858:SF23">
    <property type="entry name" value="DEOXYRIBONUCLEASE II"/>
    <property type="match status" value="1"/>
</dbReference>
<proteinExistence type="inferred from homology"/>
<name>A0AAV7XHI7_9NEOP</name>
<evidence type="ECO:0000256" key="2">
    <source>
        <dbReference type="ARBA" id="ARBA00022801"/>
    </source>
</evidence>
<keyword evidence="2" id="KW-0378">Hydrolase</keyword>
<gene>
    <name evidence="4" type="ORF">ONE63_010948</name>
</gene>
<evidence type="ECO:0000256" key="1">
    <source>
        <dbReference type="ARBA" id="ARBA00007527"/>
    </source>
</evidence>
<sequence>MTAPWKMFIFLLLNIFLMAHGSPSSLQCRDENDKPVDWFVAIKLPRLKKSENINIRKGEAYVFITSNSDSKNWTLSARTVSDLDSIMGRTLKPIYNGQASKFARILYNDEPPHGNTTMTLGHTKGVAVGDAGSGFWLIHSVPHYPPEASSSTYSYPSTGLMYGQSFLCITVQPTALETIGKQLMFNEPDIYDAEVPETLSSILPSFTRAANGERVHTSPWFNAATFTSAGGKNFTSFAKSKQFGKDLYADWVAQDLRTSLLVETWNHGSKMQSECNKPFKVENVAGMSLDSISFRTGEDHSKWAVSSDNDKPWVCVGDINRTEHQKQRGGGTVCMQNTELCYSYHASVTNLDVCPAGVVLVSQNQSLK</sequence>
<evidence type="ECO:0000256" key="3">
    <source>
        <dbReference type="SAM" id="SignalP"/>
    </source>
</evidence>
<evidence type="ECO:0008006" key="6">
    <source>
        <dbReference type="Google" id="ProtNLM"/>
    </source>
</evidence>
<dbReference type="GO" id="GO:0006309">
    <property type="term" value="P:apoptotic DNA fragmentation"/>
    <property type="evidence" value="ECO:0007669"/>
    <property type="project" value="TreeGrafter"/>
</dbReference>
<feature type="signal peptide" evidence="3">
    <location>
        <begin position="1"/>
        <end position="21"/>
    </location>
</feature>
<keyword evidence="3" id="KW-0732">Signal</keyword>
<dbReference type="AlphaFoldDB" id="A0AAV7XHI7"/>
<dbReference type="Pfam" id="PF03265">
    <property type="entry name" value="DNase_II"/>
    <property type="match status" value="1"/>
</dbReference>
<dbReference type="GO" id="GO:0004531">
    <property type="term" value="F:deoxyribonuclease II activity"/>
    <property type="evidence" value="ECO:0007669"/>
    <property type="project" value="InterPro"/>
</dbReference>
<accession>A0AAV7XHI7</accession>
<dbReference type="Proteomes" id="UP001075354">
    <property type="component" value="Chromosome 9"/>
</dbReference>
<dbReference type="PANTHER" id="PTHR10858">
    <property type="entry name" value="DEOXYRIBONUCLEASE II"/>
    <property type="match status" value="1"/>
</dbReference>
<comment type="caution">
    <text evidence="4">The sequence shown here is derived from an EMBL/GenBank/DDBJ whole genome shotgun (WGS) entry which is preliminary data.</text>
</comment>
<dbReference type="EMBL" id="JAPTSV010000009">
    <property type="protein sequence ID" value="KAJ1524451.1"/>
    <property type="molecule type" value="Genomic_DNA"/>
</dbReference>